<dbReference type="EMBL" id="JAWDJW010000098">
    <property type="protein sequence ID" value="KAK3081663.1"/>
    <property type="molecule type" value="Genomic_DNA"/>
</dbReference>
<reference evidence="1" key="1">
    <citation type="submission" date="2024-09" db="EMBL/GenBank/DDBJ databases">
        <title>Black Yeasts Isolated from many extreme environments.</title>
        <authorList>
            <person name="Coleine C."/>
            <person name="Stajich J.E."/>
            <person name="Selbmann L."/>
        </authorList>
    </citation>
    <scope>NUCLEOTIDE SEQUENCE</scope>
    <source>
        <strain evidence="1">CCFEE 5737</strain>
    </source>
</reference>
<organism evidence="1 2">
    <name type="scientific">Coniosporium uncinatum</name>
    <dbReference type="NCBI Taxonomy" id="93489"/>
    <lineage>
        <taxon>Eukaryota</taxon>
        <taxon>Fungi</taxon>
        <taxon>Dikarya</taxon>
        <taxon>Ascomycota</taxon>
        <taxon>Pezizomycotina</taxon>
        <taxon>Dothideomycetes</taxon>
        <taxon>Dothideomycetes incertae sedis</taxon>
        <taxon>Coniosporium</taxon>
    </lineage>
</organism>
<sequence length="372" mass="41725">MCSLGVIFCAKFISNQWNTVRNSPLTRIQMEFVQELPDRFKTPQGQDCAKEVKARSIACFVVAEIKDDTIYRGHFGAASPATIRFSTVLFQPTAAPRIFSGHISHELILDPDHMHSVMVDMVSLYSHEAGAVQKIQALTEKLDAAEVSSEDRFERKDSHAMRIRTCGALIKWCLAPHSDEADAAIDPIVTALTGGCVVSIFFPLRHHADPALFTTFMENVTTRACAGLKHSNAWFFARQHDYRSEVRHGRFQAYIEKLSTPVKPIWLLDGQTKYVMPFGEGATAKIIPLHSETVIEDIFMPALLWNRDHVLNTFNKQFGVEQRYSAIFSRSVKADGVWVITVRLGGDKVEHGGEVVLPPNRSKATIFIDHND</sequence>
<evidence type="ECO:0000313" key="1">
    <source>
        <dbReference type="EMBL" id="KAK3081663.1"/>
    </source>
</evidence>
<evidence type="ECO:0000313" key="2">
    <source>
        <dbReference type="Proteomes" id="UP001186974"/>
    </source>
</evidence>
<dbReference type="Proteomes" id="UP001186974">
    <property type="component" value="Unassembled WGS sequence"/>
</dbReference>
<proteinExistence type="predicted"/>
<protein>
    <submittedName>
        <fullName evidence="1">Uncharacterized protein</fullName>
    </submittedName>
</protein>
<keyword evidence="2" id="KW-1185">Reference proteome</keyword>
<gene>
    <name evidence="1" type="ORF">LTS18_004144</name>
</gene>
<comment type="caution">
    <text evidence="1">The sequence shown here is derived from an EMBL/GenBank/DDBJ whole genome shotgun (WGS) entry which is preliminary data.</text>
</comment>
<accession>A0ACC3DXX3</accession>
<name>A0ACC3DXX3_9PEZI</name>